<dbReference type="AlphaFoldDB" id="A0A3P1SL86"/>
<dbReference type="Gene3D" id="3.10.129.10">
    <property type="entry name" value="Hotdog Thioesterase"/>
    <property type="match status" value="1"/>
</dbReference>
<reference evidence="1 2" key="1">
    <citation type="submission" date="2018-11" db="EMBL/GenBank/DDBJ databases">
        <title>The draft genome sequence of Amphritea balenae JAMM 1525T.</title>
        <authorList>
            <person name="Fang Z."/>
            <person name="Zhang Y."/>
            <person name="Han X."/>
        </authorList>
    </citation>
    <scope>NUCLEOTIDE SEQUENCE [LARGE SCALE GENOMIC DNA]</scope>
    <source>
        <strain evidence="1 2">JAMM 1525</strain>
    </source>
</reference>
<dbReference type="RefSeq" id="WP_124927128.1">
    <property type="nucleotide sequence ID" value="NZ_BMOH01000003.1"/>
</dbReference>
<accession>A0A3P1SL86</accession>
<dbReference type="Pfam" id="PF13279">
    <property type="entry name" value="4HBT_2"/>
    <property type="match status" value="1"/>
</dbReference>
<dbReference type="PANTHER" id="PTHR31793">
    <property type="entry name" value="4-HYDROXYBENZOYL-COA THIOESTERASE FAMILY MEMBER"/>
    <property type="match status" value="1"/>
</dbReference>
<gene>
    <name evidence="1" type="ORF">EHS89_15785</name>
</gene>
<evidence type="ECO:0000313" key="1">
    <source>
        <dbReference type="EMBL" id="RRC98033.1"/>
    </source>
</evidence>
<evidence type="ECO:0000313" key="2">
    <source>
        <dbReference type="Proteomes" id="UP000267535"/>
    </source>
</evidence>
<dbReference type="OrthoDB" id="21822at2"/>
<dbReference type="InterPro" id="IPR050563">
    <property type="entry name" value="4-hydroxybenzoyl-CoA_TE"/>
</dbReference>
<name>A0A3P1SL86_9GAMM</name>
<organism evidence="1 2">
    <name type="scientific">Amphritea balenae</name>
    <dbReference type="NCBI Taxonomy" id="452629"/>
    <lineage>
        <taxon>Bacteria</taxon>
        <taxon>Pseudomonadati</taxon>
        <taxon>Pseudomonadota</taxon>
        <taxon>Gammaproteobacteria</taxon>
        <taxon>Oceanospirillales</taxon>
        <taxon>Oceanospirillaceae</taxon>
        <taxon>Amphritea</taxon>
    </lineage>
</organism>
<comment type="caution">
    <text evidence="1">The sequence shown here is derived from an EMBL/GenBank/DDBJ whole genome shotgun (WGS) entry which is preliminary data.</text>
</comment>
<proteinExistence type="predicted"/>
<protein>
    <submittedName>
        <fullName evidence="1">Acyl-CoA thioesterase</fullName>
    </submittedName>
</protein>
<dbReference type="CDD" id="cd00586">
    <property type="entry name" value="4HBT"/>
    <property type="match status" value="1"/>
</dbReference>
<dbReference type="GO" id="GO:0047617">
    <property type="term" value="F:fatty acyl-CoA hydrolase activity"/>
    <property type="evidence" value="ECO:0007669"/>
    <property type="project" value="TreeGrafter"/>
</dbReference>
<keyword evidence="2" id="KW-1185">Reference proteome</keyword>
<dbReference type="PANTHER" id="PTHR31793:SF24">
    <property type="entry name" value="LONG-CHAIN ACYL-COA THIOESTERASE FADM"/>
    <property type="match status" value="1"/>
</dbReference>
<dbReference type="EMBL" id="RQXV01000009">
    <property type="protein sequence ID" value="RRC98033.1"/>
    <property type="molecule type" value="Genomic_DNA"/>
</dbReference>
<sequence length="163" mass="18741">MNTPSDMLSMTSEQGNEVFITRHLVRFGDVDPAGIAYFPRIHNYIHESFENLWEEYIGARYYHVIQNERVAFPMAHSDVDFKHPLQFGDRPLVKVTCFKLGRSSLGLRYIFEVNGKVCVDARTTTVCINADSFKSIEIPAAYRSYFQRIMAPLDSDQDYPSST</sequence>
<dbReference type="InterPro" id="IPR029069">
    <property type="entry name" value="HotDog_dom_sf"/>
</dbReference>
<dbReference type="Proteomes" id="UP000267535">
    <property type="component" value="Unassembled WGS sequence"/>
</dbReference>
<dbReference type="SUPFAM" id="SSF54637">
    <property type="entry name" value="Thioesterase/thiol ester dehydrase-isomerase"/>
    <property type="match status" value="1"/>
</dbReference>